<gene>
    <name evidence="1" type="ORF">KGD84_17335</name>
</gene>
<dbReference type="EMBL" id="CP074133">
    <property type="protein sequence ID" value="QUX20292.1"/>
    <property type="molecule type" value="Genomic_DNA"/>
</dbReference>
<name>A0ABX8BE29_9ACTN</name>
<protein>
    <recommendedName>
        <fullName evidence="3">Type II toxin-antitoxin system Phd/YefM family antitoxin</fullName>
    </recommendedName>
</protein>
<dbReference type="RefSeq" id="WP_220561487.1">
    <property type="nucleotide sequence ID" value="NZ_CP074133.1"/>
</dbReference>
<reference evidence="1 2" key="1">
    <citation type="submission" date="2021-05" db="EMBL/GenBank/DDBJ databases">
        <title>Direct Submission.</title>
        <authorList>
            <person name="Li K."/>
            <person name="Gao J."/>
        </authorList>
    </citation>
    <scope>NUCLEOTIDE SEQUENCE [LARGE SCALE GENOMIC DNA]</scope>
    <source>
        <strain evidence="1 2">Mg02</strain>
    </source>
</reference>
<dbReference type="Proteomes" id="UP000676079">
    <property type="component" value="Chromosome"/>
</dbReference>
<proteinExistence type="predicted"/>
<evidence type="ECO:0000313" key="1">
    <source>
        <dbReference type="EMBL" id="QUX20292.1"/>
    </source>
</evidence>
<keyword evidence="2" id="KW-1185">Reference proteome</keyword>
<sequence>MSSKHYGIEQARKILGDLALEVQRTGQPIILTRGNSRTPIAQITPLENTMTTYIAAVGTASDVVAGDYTDVAVGTADENGNMTDTLVLDPVETTARTDADMEDIQDAADATLEAHGWTRVGAWDIADNALYATVARV</sequence>
<evidence type="ECO:0008006" key="3">
    <source>
        <dbReference type="Google" id="ProtNLM"/>
    </source>
</evidence>
<accession>A0ABX8BE29</accession>
<organism evidence="1 2">
    <name type="scientific">Nocardiopsis changdeensis</name>
    <dbReference type="NCBI Taxonomy" id="2831969"/>
    <lineage>
        <taxon>Bacteria</taxon>
        <taxon>Bacillati</taxon>
        <taxon>Actinomycetota</taxon>
        <taxon>Actinomycetes</taxon>
        <taxon>Streptosporangiales</taxon>
        <taxon>Nocardiopsidaceae</taxon>
        <taxon>Nocardiopsis</taxon>
    </lineage>
</organism>
<evidence type="ECO:0000313" key="2">
    <source>
        <dbReference type="Proteomes" id="UP000676079"/>
    </source>
</evidence>